<dbReference type="Gene3D" id="2.40.50.140">
    <property type="entry name" value="Nucleic acid-binding proteins"/>
    <property type="match status" value="1"/>
</dbReference>
<dbReference type="InterPro" id="IPR036345">
    <property type="entry name" value="ExoRNase_PH_dom2_sf"/>
</dbReference>
<dbReference type="AlphaFoldDB" id="A0A3P2A5W2"/>
<feature type="domain" description="S1 motif" evidence="9">
    <location>
        <begin position="622"/>
        <end position="692"/>
    </location>
</feature>
<comment type="catalytic activity">
    <reaction evidence="8">
        <text>RNA(n+1) + phosphate = RNA(n) + a ribonucleoside 5'-diphosphate</text>
        <dbReference type="Rhea" id="RHEA:22096"/>
        <dbReference type="Rhea" id="RHEA-COMP:14527"/>
        <dbReference type="Rhea" id="RHEA-COMP:17342"/>
        <dbReference type="ChEBI" id="CHEBI:43474"/>
        <dbReference type="ChEBI" id="CHEBI:57930"/>
        <dbReference type="ChEBI" id="CHEBI:140395"/>
        <dbReference type="EC" id="2.7.7.8"/>
    </reaction>
</comment>
<evidence type="ECO:0000256" key="8">
    <source>
        <dbReference type="HAMAP-Rule" id="MF_01595"/>
    </source>
</evidence>
<dbReference type="EMBL" id="RQYC01000004">
    <property type="protein sequence ID" value="RRD90759.1"/>
    <property type="molecule type" value="Genomic_DNA"/>
</dbReference>
<dbReference type="Proteomes" id="UP000269923">
    <property type="component" value="Unassembled WGS sequence"/>
</dbReference>
<dbReference type="CDD" id="cd04472">
    <property type="entry name" value="S1_PNPase"/>
    <property type="match status" value="1"/>
</dbReference>
<dbReference type="NCBIfam" id="NF008805">
    <property type="entry name" value="PRK11824.1"/>
    <property type="match status" value="1"/>
</dbReference>
<dbReference type="InterPro" id="IPR027408">
    <property type="entry name" value="PNPase/RNase_PH_dom_sf"/>
</dbReference>
<dbReference type="EC" id="2.7.7.8" evidence="8"/>
<keyword evidence="3 8" id="KW-0808">Transferase</keyword>
<comment type="subcellular location">
    <subcellularLocation>
        <location evidence="8">Cytoplasm</location>
    </subcellularLocation>
</comment>
<accession>A0A3P2A5W2</accession>
<dbReference type="InterPro" id="IPR004088">
    <property type="entry name" value="KH_dom_type_1"/>
</dbReference>
<feature type="binding site" evidence="8">
    <location>
        <position position="487"/>
    </location>
    <ligand>
        <name>Mg(2+)</name>
        <dbReference type="ChEBI" id="CHEBI:18420"/>
    </ligand>
</feature>
<evidence type="ECO:0000256" key="4">
    <source>
        <dbReference type="ARBA" id="ARBA00022695"/>
    </source>
</evidence>
<sequence length="705" mass="75904">MFQKFTKSFQYGDQTVTFETGEIARQAAAAVKVSMGDTVVLVAVTANKEVKAGQDFFPLTVDYFERTYAAGKIPGGFFKREGKQSEKEILTSRLIDRPIRPLFPEGFYHDIQIVATVLSVDPEIDSDIPAMLGASAALVLSGVPFAGPIGAARVGYVNDTYVLNPTKAQLHRSRLDLVVAGTAQAVLMVESEADILSEEIMLGAVVYGHEQMQTVINAINELADEVNPAVWDWQAPVADEQLVAQIKEIAGETVQTAFQIREKQARGAKIAEAWAAVEAALINEDTDTLKANEIKGIFKQLEADVVRGQILAGKPRIDGRDTRTVRPINIQTNVLPRTHGSALFTRGETQALAVATLGTSRDEQIIDALSGEYSDRFMLHYNFPPYSTGEVGRVGPPKRREIGHGRLAKRALVAVLPPAEEFSYTMRVVSEITESNGSSSMASVCGGCLSLLSAGVPLKAHVAGVAMGLILEGNKFAVLTDILGDEDHLGDMDFKVAGTTNGVTALQMDIKIQGITKEIMQIALAQAQEARLHILQQMQNAVAGPQALSQHAPRLFTMKINPEKIREVIGKGGETIRGITSETGTEINIADDGTVTIAATTSEAGEAAKKRIEQITAEVEVGKVYQGTVVKLLDNNVGAIVSVMPGKDGLVHISQIAHERVKNVSDYLQVGQSVNVKALEVDDRGRVRLSIKALIEPPVAAEKAE</sequence>
<dbReference type="CDD" id="cd11364">
    <property type="entry name" value="RNase_PH_PNPase_2"/>
    <property type="match status" value="1"/>
</dbReference>
<dbReference type="InterPro" id="IPR003029">
    <property type="entry name" value="S1_domain"/>
</dbReference>
<keyword evidence="5 8" id="KW-0479">Metal-binding</keyword>
<dbReference type="GO" id="GO:0004654">
    <property type="term" value="F:polyribonucleotide nucleotidyltransferase activity"/>
    <property type="evidence" value="ECO:0007669"/>
    <property type="project" value="UniProtKB-UniRule"/>
</dbReference>
<dbReference type="GO" id="GO:0005829">
    <property type="term" value="C:cytosol"/>
    <property type="evidence" value="ECO:0007669"/>
    <property type="project" value="TreeGrafter"/>
</dbReference>
<dbReference type="Pfam" id="PF03725">
    <property type="entry name" value="RNase_PH_C"/>
    <property type="match status" value="1"/>
</dbReference>
<dbReference type="PIRSF" id="PIRSF005499">
    <property type="entry name" value="PNPase"/>
    <property type="match status" value="1"/>
</dbReference>
<dbReference type="Pfam" id="PF00575">
    <property type="entry name" value="S1"/>
    <property type="match status" value="1"/>
</dbReference>
<dbReference type="SUPFAM" id="SSF55666">
    <property type="entry name" value="Ribonuclease PH domain 2-like"/>
    <property type="match status" value="2"/>
</dbReference>
<dbReference type="InterPro" id="IPR012162">
    <property type="entry name" value="PNPase"/>
</dbReference>
<evidence type="ECO:0000256" key="7">
    <source>
        <dbReference type="ARBA" id="ARBA00022884"/>
    </source>
</evidence>
<protein>
    <recommendedName>
        <fullName evidence="8">Polyribonucleotide nucleotidyltransferase</fullName>
        <ecNumber evidence="8">2.7.7.8</ecNumber>
    </recommendedName>
    <alternativeName>
        <fullName evidence="8">Polynucleotide phosphorylase</fullName>
        <shortName evidence="8">PNPase</shortName>
    </alternativeName>
</protein>
<dbReference type="InterPro" id="IPR004087">
    <property type="entry name" value="KH_dom"/>
</dbReference>
<dbReference type="PANTHER" id="PTHR11252:SF0">
    <property type="entry name" value="POLYRIBONUCLEOTIDE NUCLEOTIDYLTRANSFERASE 1, MITOCHONDRIAL"/>
    <property type="match status" value="1"/>
</dbReference>
<dbReference type="NCBIfam" id="TIGR03591">
    <property type="entry name" value="polynuc_phos"/>
    <property type="match status" value="1"/>
</dbReference>
<evidence type="ECO:0000256" key="5">
    <source>
        <dbReference type="ARBA" id="ARBA00022723"/>
    </source>
</evidence>
<evidence type="ECO:0000256" key="6">
    <source>
        <dbReference type="ARBA" id="ARBA00022842"/>
    </source>
</evidence>
<comment type="cofactor">
    <cofactor evidence="8">
        <name>Mg(2+)</name>
        <dbReference type="ChEBI" id="CHEBI:18420"/>
    </cofactor>
</comment>
<comment type="function">
    <text evidence="8">Involved in mRNA degradation. Catalyzes the phosphorolysis of single-stranded polyribonucleotides processively in the 3'- to 5'-direction.</text>
</comment>
<dbReference type="Pfam" id="PF00013">
    <property type="entry name" value="KH_1"/>
    <property type="match status" value="1"/>
</dbReference>
<name>A0A3P2A5W2_9NEIS</name>
<keyword evidence="4 8" id="KW-0548">Nucleotidyltransferase</keyword>
<dbReference type="FunFam" id="3.30.230.70:FF:000002">
    <property type="entry name" value="Polyribonucleotide nucleotidyltransferase"/>
    <property type="match status" value="1"/>
</dbReference>
<dbReference type="SUPFAM" id="SSF50249">
    <property type="entry name" value="Nucleic acid-binding proteins"/>
    <property type="match status" value="1"/>
</dbReference>
<reference evidence="10 11" key="1">
    <citation type="submission" date="2018-11" db="EMBL/GenBank/DDBJ databases">
        <title>Genomes From Bacteria Associated with the Canine Oral Cavity: a Test Case for Automated Genome-Based Taxonomic Assignment.</title>
        <authorList>
            <person name="Coil D.A."/>
            <person name="Jospin G."/>
            <person name="Darling A.E."/>
            <person name="Wallis C."/>
            <person name="Davis I.J."/>
            <person name="Harris S."/>
            <person name="Eisen J.A."/>
            <person name="Holcombe L.J."/>
            <person name="O'Flynn C."/>
        </authorList>
    </citation>
    <scope>NUCLEOTIDE SEQUENCE [LARGE SCALE GENOMIC DNA]</scope>
    <source>
        <strain evidence="10 11">COT-280</strain>
    </source>
</reference>
<keyword evidence="11" id="KW-1185">Reference proteome</keyword>
<dbReference type="SUPFAM" id="SSF54211">
    <property type="entry name" value="Ribosomal protein S5 domain 2-like"/>
    <property type="match status" value="2"/>
</dbReference>
<organism evidence="10 11">
    <name type="scientific">Conchiformibius steedae</name>
    <dbReference type="NCBI Taxonomy" id="153493"/>
    <lineage>
        <taxon>Bacteria</taxon>
        <taxon>Pseudomonadati</taxon>
        <taxon>Pseudomonadota</taxon>
        <taxon>Betaproteobacteria</taxon>
        <taxon>Neisseriales</taxon>
        <taxon>Neisseriaceae</taxon>
        <taxon>Conchiformibius</taxon>
    </lineage>
</organism>
<keyword evidence="6 8" id="KW-0460">Magnesium</keyword>
<dbReference type="HAMAP" id="MF_01595">
    <property type="entry name" value="PNPase"/>
    <property type="match status" value="1"/>
</dbReference>
<dbReference type="GO" id="GO:0000287">
    <property type="term" value="F:magnesium ion binding"/>
    <property type="evidence" value="ECO:0007669"/>
    <property type="project" value="UniProtKB-UniRule"/>
</dbReference>
<dbReference type="InterPro" id="IPR015848">
    <property type="entry name" value="PNPase_PH_RNA-bd_bac/org-type"/>
</dbReference>
<dbReference type="SUPFAM" id="SSF54791">
    <property type="entry name" value="Eukaryotic type KH-domain (KH-domain type I)"/>
    <property type="match status" value="1"/>
</dbReference>
<evidence type="ECO:0000256" key="2">
    <source>
        <dbReference type="ARBA" id="ARBA00022490"/>
    </source>
</evidence>
<comment type="similarity">
    <text evidence="1 8">Belongs to the polyribonucleotide nucleotidyltransferase family.</text>
</comment>
<dbReference type="GO" id="GO:0003723">
    <property type="term" value="F:RNA binding"/>
    <property type="evidence" value="ECO:0007669"/>
    <property type="project" value="UniProtKB-UniRule"/>
</dbReference>
<dbReference type="OrthoDB" id="9804305at2"/>
<dbReference type="InterPro" id="IPR020568">
    <property type="entry name" value="Ribosomal_Su5_D2-typ_SF"/>
</dbReference>
<dbReference type="Gene3D" id="3.30.230.70">
    <property type="entry name" value="GHMP Kinase, N-terminal domain"/>
    <property type="match status" value="2"/>
</dbReference>
<dbReference type="InterPro" id="IPR012340">
    <property type="entry name" value="NA-bd_OB-fold"/>
</dbReference>
<dbReference type="PROSITE" id="PS50084">
    <property type="entry name" value="KH_TYPE_1"/>
    <property type="match status" value="1"/>
</dbReference>
<dbReference type="InterPro" id="IPR036612">
    <property type="entry name" value="KH_dom_type_1_sf"/>
</dbReference>
<dbReference type="FunFam" id="3.30.1370.10:FF:000001">
    <property type="entry name" value="Polyribonucleotide nucleotidyltransferase"/>
    <property type="match status" value="1"/>
</dbReference>
<dbReference type="STRING" id="1121352.GCA_000620925_00982"/>
<dbReference type="PANTHER" id="PTHR11252">
    <property type="entry name" value="POLYRIBONUCLEOTIDE NUCLEOTIDYLTRANSFERASE"/>
    <property type="match status" value="1"/>
</dbReference>
<dbReference type="Gene3D" id="3.30.1370.10">
    <property type="entry name" value="K Homology domain, type 1"/>
    <property type="match status" value="1"/>
</dbReference>
<dbReference type="SMART" id="SM00322">
    <property type="entry name" value="KH"/>
    <property type="match status" value="1"/>
</dbReference>
<dbReference type="Pfam" id="PF03726">
    <property type="entry name" value="PNPase"/>
    <property type="match status" value="1"/>
</dbReference>
<dbReference type="InterPro" id="IPR015847">
    <property type="entry name" value="ExoRNase_PH_dom2"/>
</dbReference>
<dbReference type="GO" id="GO:0000175">
    <property type="term" value="F:3'-5'-RNA exonuclease activity"/>
    <property type="evidence" value="ECO:0007669"/>
    <property type="project" value="TreeGrafter"/>
</dbReference>
<dbReference type="SMART" id="SM00316">
    <property type="entry name" value="S1"/>
    <property type="match status" value="1"/>
</dbReference>
<evidence type="ECO:0000256" key="3">
    <source>
        <dbReference type="ARBA" id="ARBA00022679"/>
    </source>
</evidence>
<evidence type="ECO:0000259" key="9">
    <source>
        <dbReference type="PROSITE" id="PS50126"/>
    </source>
</evidence>
<keyword evidence="2 8" id="KW-0963">Cytoplasm</keyword>
<dbReference type="GO" id="GO:0006402">
    <property type="term" value="P:mRNA catabolic process"/>
    <property type="evidence" value="ECO:0007669"/>
    <property type="project" value="UniProtKB-UniRule"/>
</dbReference>
<dbReference type="PROSITE" id="PS50126">
    <property type="entry name" value="S1"/>
    <property type="match status" value="1"/>
</dbReference>
<dbReference type="CDD" id="cd02393">
    <property type="entry name" value="KH-I_PNPase"/>
    <property type="match status" value="1"/>
</dbReference>
<gene>
    <name evidence="8 10" type="primary">pnp</name>
    <name evidence="10" type="ORF">EII21_03890</name>
</gene>
<dbReference type="FunFam" id="3.30.230.70:FF:000001">
    <property type="entry name" value="Polyribonucleotide nucleotidyltransferase"/>
    <property type="match status" value="1"/>
</dbReference>
<dbReference type="CDD" id="cd11363">
    <property type="entry name" value="RNase_PH_PNPase_1"/>
    <property type="match status" value="1"/>
</dbReference>
<proteinExistence type="inferred from homology"/>
<feature type="binding site" evidence="8">
    <location>
        <position position="493"/>
    </location>
    <ligand>
        <name>Mg(2+)</name>
        <dbReference type="ChEBI" id="CHEBI:18420"/>
    </ligand>
</feature>
<evidence type="ECO:0000256" key="1">
    <source>
        <dbReference type="ARBA" id="ARBA00007404"/>
    </source>
</evidence>
<evidence type="ECO:0000313" key="10">
    <source>
        <dbReference type="EMBL" id="RRD90759.1"/>
    </source>
</evidence>
<dbReference type="InterPro" id="IPR001247">
    <property type="entry name" value="ExoRNase_PH_dom1"/>
</dbReference>
<evidence type="ECO:0000313" key="11">
    <source>
        <dbReference type="Proteomes" id="UP000269923"/>
    </source>
</evidence>
<dbReference type="GO" id="GO:0006396">
    <property type="term" value="P:RNA processing"/>
    <property type="evidence" value="ECO:0007669"/>
    <property type="project" value="InterPro"/>
</dbReference>
<dbReference type="RefSeq" id="WP_124794323.1">
    <property type="nucleotide sequence ID" value="NZ_RQYC01000004.1"/>
</dbReference>
<dbReference type="Pfam" id="PF01138">
    <property type="entry name" value="RNase_PH"/>
    <property type="match status" value="2"/>
</dbReference>
<keyword evidence="7 8" id="KW-0694">RNA-binding</keyword>
<comment type="caution">
    <text evidence="10">The sequence shown here is derived from an EMBL/GenBank/DDBJ whole genome shotgun (WGS) entry which is preliminary data.</text>
</comment>